<gene>
    <name evidence="2" type="ORF">N657DRAFT_395592</name>
</gene>
<feature type="region of interest" description="Disordered" evidence="1">
    <location>
        <begin position="155"/>
        <end position="177"/>
    </location>
</feature>
<keyword evidence="3" id="KW-1185">Reference proteome</keyword>
<reference evidence="2" key="2">
    <citation type="submission" date="2023-05" db="EMBL/GenBank/DDBJ databases">
        <authorList>
            <consortium name="Lawrence Berkeley National Laboratory"/>
            <person name="Steindorff A."/>
            <person name="Hensen N."/>
            <person name="Bonometti L."/>
            <person name="Westerberg I."/>
            <person name="Brannstrom I.O."/>
            <person name="Guillou S."/>
            <person name="Cros-Aarteil S."/>
            <person name="Calhoun S."/>
            <person name="Haridas S."/>
            <person name="Kuo A."/>
            <person name="Mondo S."/>
            <person name="Pangilinan J."/>
            <person name="Riley R."/>
            <person name="Labutti K."/>
            <person name="Andreopoulos B."/>
            <person name="Lipzen A."/>
            <person name="Chen C."/>
            <person name="Yanf M."/>
            <person name="Daum C."/>
            <person name="Ng V."/>
            <person name="Clum A."/>
            <person name="Ohm R."/>
            <person name="Martin F."/>
            <person name="Silar P."/>
            <person name="Natvig D."/>
            <person name="Lalanne C."/>
            <person name="Gautier V."/>
            <person name="Ament-Velasquez S.L."/>
            <person name="Kruys A."/>
            <person name="Hutchinson M.I."/>
            <person name="Powell A.J."/>
            <person name="Barry K."/>
            <person name="Miller A.N."/>
            <person name="Grigoriev I.V."/>
            <person name="Debuchy R."/>
            <person name="Gladieux P."/>
            <person name="Thoren M.H."/>
            <person name="Johannesson H."/>
        </authorList>
    </citation>
    <scope>NUCLEOTIDE SEQUENCE</scope>
    <source>
        <strain evidence="2">CBS 731.68</strain>
    </source>
</reference>
<comment type="caution">
    <text evidence="2">The sequence shown here is derived from an EMBL/GenBank/DDBJ whole genome shotgun (WGS) entry which is preliminary data.</text>
</comment>
<dbReference type="EMBL" id="MU853227">
    <property type="protein sequence ID" value="KAK4124537.1"/>
    <property type="molecule type" value="Genomic_DNA"/>
</dbReference>
<reference evidence="2" key="1">
    <citation type="journal article" date="2023" name="Mol. Phylogenet. Evol.">
        <title>Genome-scale phylogeny and comparative genomics of the fungal order Sordariales.</title>
        <authorList>
            <person name="Hensen N."/>
            <person name="Bonometti L."/>
            <person name="Westerberg I."/>
            <person name="Brannstrom I.O."/>
            <person name="Guillou S."/>
            <person name="Cros-Aarteil S."/>
            <person name="Calhoun S."/>
            <person name="Haridas S."/>
            <person name="Kuo A."/>
            <person name="Mondo S."/>
            <person name="Pangilinan J."/>
            <person name="Riley R."/>
            <person name="LaButti K."/>
            <person name="Andreopoulos B."/>
            <person name="Lipzen A."/>
            <person name="Chen C."/>
            <person name="Yan M."/>
            <person name="Daum C."/>
            <person name="Ng V."/>
            <person name="Clum A."/>
            <person name="Steindorff A."/>
            <person name="Ohm R.A."/>
            <person name="Martin F."/>
            <person name="Silar P."/>
            <person name="Natvig D.O."/>
            <person name="Lalanne C."/>
            <person name="Gautier V."/>
            <person name="Ament-Velasquez S.L."/>
            <person name="Kruys A."/>
            <person name="Hutchinson M.I."/>
            <person name="Powell A.J."/>
            <person name="Barry K."/>
            <person name="Miller A.N."/>
            <person name="Grigoriev I.V."/>
            <person name="Debuchy R."/>
            <person name="Gladieux P."/>
            <person name="Hiltunen Thoren M."/>
            <person name="Johannesson H."/>
        </authorList>
    </citation>
    <scope>NUCLEOTIDE SEQUENCE</scope>
    <source>
        <strain evidence="2">CBS 731.68</strain>
    </source>
</reference>
<proteinExistence type="predicted"/>
<accession>A0AAN6Z4D1</accession>
<dbReference type="Proteomes" id="UP001302602">
    <property type="component" value="Unassembled WGS sequence"/>
</dbReference>
<protein>
    <submittedName>
        <fullName evidence="2">Uncharacterized protein</fullName>
    </submittedName>
</protein>
<name>A0AAN6Z4D1_9PEZI</name>
<dbReference type="RefSeq" id="XP_062648308.1">
    <property type="nucleotide sequence ID" value="XM_062787170.1"/>
</dbReference>
<sequence length="272" mass="29609">MIRTPFDSDRPVLTRSGPYLISPPVGCRLSGIVNYPWLEAMQASWKLRPGPPPLDDLEKHPAPARIESRNDGSVACEVGFEATDGASSEAEYLASEGDNVNTTAKVSMMEAKQPRIRGLSPPPRSARPFVLINIAPKPTNIWVIITPPYSREPAPFPFPPSSMEPEGDAPARAGPGSIPAPFGPLSTAPLVMAHPHLPPPPLDYYCTRPLESRFGSGRPQPAMGFRQACAIEYDESEKAVEKPSTRRLSTKSRKASKNDEDRKAMPQIVIPP</sequence>
<evidence type="ECO:0000256" key="1">
    <source>
        <dbReference type="SAM" id="MobiDB-lite"/>
    </source>
</evidence>
<dbReference type="AlphaFoldDB" id="A0AAN6Z4D1"/>
<evidence type="ECO:0000313" key="3">
    <source>
        <dbReference type="Proteomes" id="UP001302602"/>
    </source>
</evidence>
<organism evidence="2 3">
    <name type="scientific">Parathielavia appendiculata</name>
    <dbReference type="NCBI Taxonomy" id="2587402"/>
    <lineage>
        <taxon>Eukaryota</taxon>
        <taxon>Fungi</taxon>
        <taxon>Dikarya</taxon>
        <taxon>Ascomycota</taxon>
        <taxon>Pezizomycotina</taxon>
        <taxon>Sordariomycetes</taxon>
        <taxon>Sordariomycetidae</taxon>
        <taxon>Sordariales</taxon>
        <taxon>Chaetomiaceae</taxon>
        <taxon>Parathielavia</taxon>
    </lineage>
</organism>
<feature type="region of interest" description="Disordered" evidence="1">
    <location>
        <begin position="233"/>
        <end position="272"/>
    </location>
</feature>
<evidence type="ECO:0000313" key="2">
    <source>
        <dbReference type="EMBL" id="KAK4124537.1"/>
    </source>
</evidence>
<dbReference type="GeneID" id="87823940"/>